<organism evidence="5 6">
    <name type="scientific">Magnusiomyces paraingens</name>
    <dbReference type="NCBI Taxonomy" id="2606893"/>
    <lineage>
        <taxon>Eukaryota</taxon>
        <taxon>Fungi</taxon>
        <taxon>Dikarya</taxon>
        <taxon>Ascomycota</taxon>
        <taxon>Saccharomycotina</taxon>
        <taxon>Dipodascomycetes</taxon>
        <taxon>Dipodascales</taxon>
        <taxon>Dipodascaceae</taxon>
        <taxon>Magnusiomyces</taxon>
    </lineage>
</organism>
<dbReference type="InterPro" id="IPR054542">
    <property type="entry name" value="Cys_met_metab_PP"/>
</dbReference>
<dbReference type="SUPFAM" id="SSF53383">
    <property type="entry name" value="PLP-dependent transferases"/>
    <property type="match status" value="1"/>
</dbReference>
<evidence type="ECO:0000313" key="5">
    <source>
        <dbReference type="EMBL" id="VVT56598.1"/>
    </source>
</evidence>
<dbReference type="PANTHER" id="PTHR11808:SF35">
    <property type="entry name" value="CYSTATHIONINE GAMMA-SYNTHASE (AFU_ORTHOLOGUE AFUA_7G01590)"/>
    <property type="match status" value="1"/>
</dbReference>
<protein>
    <recommendedName>
        <fullName evidence="7">Cystathionine gamma-synthase</fullName>
    </recommendedName>
</protein>
<keyword evidence="6" id="KW-1185">Reference proteome</keyword>
<dbReference type="GO" id="GO:0030170">
    <property type="term" value="F:pyridoxal phosphate binding"/>
    <property type="evidence" value="ECO:0007669"/>
    <property type="project" value="InterPro"/>
</dbReference>
<evidence type="ECO:0000256" key="3">
    <source>
        <dbReference type="PIRSR" id="PIRSR001434-2"/>
    </source>
</evidence>
<evidence type="ECO:0000256" key="4">
    <source>
        <dbReference type="RuleBase" id="RU362118"/>
    </source>
</evidence>
<evidence type="ECO:0000256" key="1">
    <source>
        <dbReference type="ARBA" id="ARBA00001933"/>
    </source>
</evidence>
<dbReference type="GO" id="GO:0019346">
    <property type="term" value="P:transsulfuration"/>
    <property type="evidence" value="ECO:0007669"/>
    <property type="project" value="InterPro"/>
</dbReference>
<dbReference type="Gene3D" id="3.90.1150.10">
    <property type="entry name" value="Aspartate Aminotransferase, domain 1"/>
    <property type="match status" value="1"/>
</dbReference>
<dbReference type="EMBL" id="CABVLU010000004">
    <property type="protein sequence ID" value="VVT56598.1"/>
    <property type="molecule type" value="Genomic_DNA"/>
</dbReference>
<dbReference type="InterPro" id="IPR015422">
    <property type="entry name" value="PyrdxlP-dep_Trfase_small"/>
</dbReference>
<gene>
    <name evidence="5" type="ORF">SAPINGB_P005170</name>
</gene>
<dbReference type="GO" id="GO:0005737">
    <property type="term" value="C:cytoplasm"/>
    <property type="evidence" value="ECO:0007669"/>
    <property type="project" value="TreeGrafter"/>
</dbReference>
<dbReference type="GO" id="GO:0016846">
    <property type="term" value="F:carbon-sulfur lyase activity"/>
    <property type="evidence" value="ECO:0007669"/>
    <property type="project" value="TreeGrafter"/>
</dbReference>
<accession>A0A5E8C465</accession>
<dbReference type="PROSITE" id="PS00868">
    <property type="entry name" value="CYS_MET_METAB_PP"/>
    <property type="match status" value="1"/>
</dbReference>
<comment type="similarity">
    <text evidence="4">Belongs to the trans-sulfuration enzymes family.</text>
</comment>
<dbReference type="Pfam" id="PF01053">
    <property type="entry name" value="Cys_Met_Meta_PP"/>
    <property type="match status" value="1"/>
</dbReference>
<dbReference type="InterPro" id="IPR015421">
    <property type="entry name" value="PyrdxlP-dep_Trfase_major"/>
</dbReference>
<dbReference type="OrthoDB" id="3512640at2759"/>
<evidence type="ECO:0008006" key="7">
    <source>
        <dbReference type="Google" id="ProtNLM"/>
    </source>
</evidence>
<dbReference type="Gene3D" id="3.40.640.10">
    <property type="entry name" value="Type I PLP-dependent aspartate aminotransferase-like (Major domain)"/>
    <property type="match status" value="1"/>
</dbReference>
<proteinExistence type="inferred from homology"/>
<dbReference type="InterPro" id="IPR015424">
    <property type="entry name" value="PyrdxlP-dep_Trfase"/>
</dbReference>
<comment type="cofactor">
    <cofactor evidence="1 4">
        <name>pyridoxal 5'-phosphate</name>
        <dbReference type="ChEBI" id="CHEBI:597326"/>
    </cofactor>
</comment>
<dbReference type="InterPro" id="IPR000277">
    <property type="entry name" value="Cys/Met-Metab_PyrdxlP-dep_enz"/>
</dbReference>
<dbReference type="PANTHER" id="PTHR11808">
    <property type="entry name" value="TRANS-SULFURATION ENZYME FAMILY MEMBER"/>
    <property type="match status" value="1"/>
</dbReference>
<dbReference type="PIRSF" id="PIRSF001434">
    <property type="entry name" value="CGS"/>
    <property type="match status" value="1"/>
</dbReference>
<dbReference type="FunFam" id="3.40.640.10:FF:000072">
    <property type="entry name" value="Putative cystathionine beta-lyase"/>
    <property type="match status" value="1"/>
</dbReference>
<dbReference type="Proteomes" id="UP000398389">
    <property type="component" value="Unassembled WGS sequence"/>
</dbReference>
<name>A0A5E8C465_9ASCO</name>
<dbReference type="GeneID" id="43583985"/>
<evidence type="ECO:0000313" key="6">
    <source>
        <dbReference type="Proteomes" id="UP000398389"/>
    </source>
</evidence>
<keyword evidence="2 3" id="KW-0663">Pyridoxal phosphate</keyword>
<reference evidence="5 6" key="1">
    <citation type="submission" date="2019-09" db="EMBL/GenBank/DDBJ databases">
        <authorList>
            <person name="Brejova B."/>
        </authorList>
    </citation>
    <scope>NUCLEOTIDE SEQUENCE [LARGE SCALE GENOMIC DNA]</scope>
</reference>
<dbReference type="AlphaFoldDB" id="A0A5E8C465"/>
<dbReference type="RefSeq" id="XP_031855776.1">
    <property type="nucleotide sequence ID" value="XM_031999885.1"/>
</dbReference>
<evidence type="ECO:0000256" key="2">
    <source>
        <dbReference type="ARBA" id="ARBA00022898"/>
    </source>
</evidence>
<sequence length="392" mass="43303">MPPTNLAMASLQVHADDMLAATSDIAPPLHVSTTFRYPSNPQDLQTETDLFSALESGELSHTSVPHTYSRYAQPVSTRVEAVLSQITGGHAIVYSSGASAFHAAMIHYNPRNVFIGNGYQGGHDILHILQRNYGVKVHPLDSTPELLQPGDVIHLETPVNPTGHALDIAHYAKIAHDRNAFLLVDSTLAPPPLQDPFKWGADLVIHSATKYFGGHSDLLAGVLVTKNSKFETALKADRNYIGTITASLESWLLLRSLRTYSYRIKIQADSANAIVEYFYKNQANFPVIKKIYHASVQILEEPEKDVFIQKQLPLGGGPIFSIDVANEEIAKTLPSKVTLFHHATSLGGVESLIEWRAMSDRNVQRTLLRFSIGVEDTQDLIDDLVQAFRQYS</sequence>
<feature type="modified residue" description="N6-(pyridoxal phosphate)lysine" evidence="3">
    <location>
        <position position="210"/>
    </location>
</feature>